<dbReference type="PANTHER" id="PTHR14568">
    <property type="entry name" value="TRANSMEMBRANE SUPERFAMILY 6 MEMBER 1/2"/>
    <property type="match status" value="1"/>
</dbReference>
<proteinExistence type="predicted"/>
<dbReference type="GO" id="GO:0019216">
    <property type="term" value="P:regulation of lipid metabolic process"/>
    <property type="evidence" value="ECO:0007669"/>
    <property type="project" value="TreeGrafter"/>
</dbReference>
<dbReference type="GO" id="GO:0033116">
    <property type="term" value="C:endoplasmic reticulum-Golgi intermediate compartment membrane"/>
    <property type="evidence" value="ECO:0007669"/>
    <property type="project" value="TreeGrafter"/>
</dbReference>
<reference evidence="3" key="1">
    <citation type="submission" date="2025-08" db="UniProtKB">
        <authorList>
            <consortium name="Ensembl"/>
        </authorList>
    </citation>
    <scope>IDENTIFICATION</scope>
</reference>
<keyword evidence="1" id="KW-1133">Transmembrane helix</keyword>
<protein>
    <recommendedName>
        <fullName evidence="2">Transmembrane 6 superfamily member 1/2 transmembrane domain-containing protein</fullName>
    </recommendedName>
</protein>
<keyword evidence="4" id="KW-1185">Reference proteome</keyword>
<dbReference type="GO" id="GO:0005789">
    <property type="term" value="C:endoplasmic reticulum membrane"/>
    <property type="evidence" value="ECO:0007669"/>
    <property type="project" value="TreeGrafter"/>
</dbReference>
<evidence type="ECO:0000313" key="3">
    <source>
        <dbReference type="Ensembl" id="ENSSOCP00000016402.1"/>
    </source>
</evidence>
<dbReference type="Pfam" id="PF26083">
    <property type="entry name" value="TM_Tm6sf2"/>
    <property type="match status" value="1"/>
</dbReference>
<dbReference type="Proteomes" id="UP000694551">
    <property type="component" value="Unplaced"/>
</dbReference>
<sequence length="215" mass="23696">MLGFLPSPWRGSLFPTRAWVSDPAFLWASPPRGLFQTLEEPFRARLEEGQHSVPQWDPPPCAGELGLILFHQGTRSELTRSPAVFVAFSFTSVVDLIISLEEDGYISGFVEVYIREGEPHLRTAHGILICYWDGIIHYGLYLAMIAAIGQRKSYRNLGLFWLGSLMMSIVVFLLGNLIGTGVQRVADPSRLPPSPPFSPVGLLPGTCPAGRGGWC</sequence>
<dbReference type="InterPro" id="IPR059044">
    <property type="entry name" value="TM_Tm6sf1/2"/>
</dbReference>
<accession>A0A8D0FKJ7</accession>
<evidence type="ECO:0000313" key="4">
    <source>
        <dbReference type="Proteomes" id="UP000694551"/>
    </source>
</evidence>
<organism evidence="3 4">
    <name type="scientific">Strix occidentalis caurina</name>
    <name type="common">northern spotted owl</name>
    <dbReference type="NCBI Taxonomy" id="311401"/>
    <lineage>
        <taxon>Eukaryota</taxon>
        <taxon>Metazoa</taxon>
        <taxon>Chordata</taxon>
        <taxon>Craniata</taxon>
        <taxon>Vertebrata</taxon>
        <taxon>Euteleostomi</taxon>
        <taxon>Archelosauria</taxon>
        <taxon>Archosauria</taxon>
        <taxon>Dinosauria</taxon>
        <taxon>Saurischia</taxon>
        <taxon>Theropoda</taxon>
        <taxon>Coelurosauria</taxon>
        <taxon>Aves</taxon>
        <taxon>Neognathae</taxon>
        <taxon>Neoaves</taxon>
        <taxon>Telluraves</taxon>
        <taxon>Strigiformes</taxon>
        <taxon>Strigidae</taxon>
        <taxon>Strix</taxon>
    </lineage>
</organism>
<evidence type="ECO:0000259" key="2">
    <source>
        <dbReference type="Pfam" id="PF26083"/>
    </source>
</evidence>
<reference evidence="3" key="2">
    <citation type="submission" date="2025-09" db="UniProtKB">
        <authorList>
            <consortium name="Ensembl"/>
        </authorList>
    </citation>
    <scope>IDENTIFICATION</scope>
</reference>
<dbReference type="GO" id="GO:0055088">
    <property type="term" value="P:lipid homeostasis"/>
    <property type="evidence" value="ECO:0007669"/>
    <property type="project" value="TreeGrafter"/>
</dbReference>
<feature type="transmembrane region" description="Helical" evidence="1">
    <location>
        <begin position="126"/>
        <end position="147"/>
    </location>
</feature>
<keyword evidence="1" id="KW-0812">Transmembrane</keyword>
<name>A0A8D0FKJ7_STROC</name>
<dbReference type="PANTHER" id="PTHR14568:SF9">
    <property type="entry name" value="TRANSMEMBRANE 6 SUPERFAMILY MEMBER 2"/>
    <property type="match status" value="1"/>
</dbReference>
<keyword evidence="1" id="KW-0472">Membrane</keyword>
<evidence type="ECO:0000256" key="1">
    <source>
        <dbReference type="SAM" id="Phobius"/>
    </source>
</evidence>
<dbReference type="AlphaFoldDB" id="A0A8D0FKJ7"/>
<feature type="domain" description="Transmembrane 6 superfamily member 1/2 transmembrane" evidence="2">
    <location>
        <begin position="83"/>
        <end position="180"/>
    </location>
</feature>
<feature type="transmembrane region" description="Helical" evidence="1">
    <location>
        <begin position="159"/>
        <end position="179"/>
    </location>
</feature>
<dbReference type="Ensembl" id="ENSSOCT00000016821.1">
    <property type="protein sequence ID" value="ENSSOCP00000016402.1"/>
    <property type="gene ID" value="ENSSOCG00000012337.1"/>
</dbReference>